<dbReference type="SUPFAM" id="SSF56801">
    <property type="entry name" value="Acetyl-CoA synthetase-like"/>
    <property type="match status" value="1"/>
</dbReference>
<dbReference type="Gene3D" id="3.30.559.30">
    <property type="entry name" value="Nonribosomal peptide synthetase, condensation domain"/>
    <property type="match status" value="1"/>
</dbReference>
<evidence type="ECO:0000256" key="2">
    <source>
        <dbReference type="ARBA" id="ARBA00022553"/>
    </source>
</evidence>
<keyword evidence="2" id="KW-0597">Phosphoprotein</keyword>
<dbReference type="GO" id="GO:0043041">
    <property type="term" value="P:amino acid activation for nonribosomal peptide biosynthetic process"/>
    <property type="evidence" value="ECO:0007669"/>
    <property type="project" value="TreeGrafter"/>
</dbReference>
<dbReference type="GO" id="GO:0016874">
    <property type="term" value="F:ligase activity"/>
    <property type="evidence" value="ECO:0007669"/>
    <property type="project" value="UniProtKB-KW"/>
</dbReference>
<sequence>MQLQQEITRQIHQVLQVEDVMIEAQDNLIEHGLHSLAIMQLVDHFEKKYNKPLSYADFAMSPTVQDWHDLIQDTAQQAAEVAVDHHPHDIPAWLKKLPTATVPLSDMQYAYWAGRETEGVAAHLYMEFEGEHLDPAALQQAFQQLIQRHPMLSVCICDGMQGIKSLKHQHLEIEDLSHLGATALSDYLSQKRQRLSHQYLNIAEGHVLNVQLSLLPEHRHRLHIDSDMSAIDPQSFLIVIEDLTALYQGVAASVLDFDQPEYFNYLEQRRHDPAFQAQQQHDQRWWQQQLEHIAPVPQLPLIAEGLRADEHQFERLIHIFNQDECLCLKNLAQTHGISVGHLCLTLFAHTVASWSSSAEFRLNLPAFIREPYAANIHQVVGDFTQMSLLSLKLSAQETLLEAVKRIERDVAQVTEHYRYGGIHVLRDLSKQRQQLEISPIVFTLALEEGEIFSAPLQETLGRPIWCISQGPKVNLDVQVAYMNQSLVVNWDIRSHAFQPHVIEAMFKHYIAAIQQLISDGQQVLTQAFKFELPKQQRAARQKQQATLPAQCFAQLPQINAHTPYRIVNGLGADCPDWVVGQLLLQQQDNAQWAKEGQIALAESWTDTGMQAYFDDQGRLHVVEHAHRVLMRNGYRVEVEEIEKRLLQITALRQVRVYAIEIEQKVQLVALVEFEQPLSALALQEAYRQVLPQYLRPEHSYAVDHLHAFGASTVADDIHHFIETHLSIEQHASQQSTAAHPVEQVVRFMMSQIIGLALQSDQTDLDFFDEGGDSLLATHLVAALNQYFKGCEINVVDIFTQRSVKNLAQLIEQKIPDNAQRIAAVFLQVINGK</sequence>
<comment type="caution">
    <text evidence="5">The sequence shown here is derived from an EMBL/GenBank/DDBJ whole genome shotgun (WGS) entry which is preliminary data.</text>
</comment>
<keyword evidence="1" id="KW-0596">Phosphopantetheine</keyword>
<dbReference type="RefSeq" id="WP_016655676.1">
    <property type="nucleotide sequence ID" value="NZ_KE340352.1"/>
</dbReference>
<dbReference type="SUPFAM" id="SSF47336">
    <property type="entry name" value="ACP-like"/>
    <property type="match status" value="2"/>
</dbReference>
<dbReference type="InterPro" id="IPR036736">
    <property type="entry name" value="ACP-like_sf"/>
</dbReference>
<gene>
    <name evidence="5" type="ORF">F945_01265</name>
</gene>
<feature type="domain" description="Carrier" evidence="4">
    <location>
        <begin position="739"/>
        <end position="814"/>
    </location>
</feature>
<feature type="domain" description="Carrier" evidence="4">
    <location>
        <begin position="1"/>
        <end position="75"/>
    </location>
</feature>
<dbReference type="InterPro" id="IPR057737">
    <property type="entry name" value="Condensation_MtbB-like"/>
</dbReference>
<name>S3NMT1_9GAMM</name>
<dbReference type="eggNOG" id="COG1020">
    <property type="taxonomic scope" value="Bacteria"/>
</dbReference>
<dbReference type="InterPro" id="IPR009081">
    <property type="entry name" value="PP-bd_ACP"/>
</dbReference>
<dbReference type="OrthoDB" id="9757559at2"/>
<keyword evidence="3" id="KW-0436">Ligase</keyword>
<dbReference type="Pfam" id="PF00550">
    <property type="entry name" value="PP-binding"/>
    <property type="match status" value="2"/>
</dbReference>
<dbReference type="Pfam" id="PF00668">
    <property type="entry name" value="Condensation"/>
    <property type="match status" value="1"/>
</dbReference>
<dbReference type="SMART" id="SM00823">
    <property type="entry name" value="PKS_PP"/>
    <property type="match status" value="1"/>
</dbReference>
<dbReference type="InterPro" id="IPR020806">
    <property type="entry name" value="PKS_PP-bd"/>
</dbReference>
<dbReference type="HOGENOM" id="CLU_000022_2_15_6"/>
<dbReference type="PATRIC" id="fig|421052.3.peg.1238"/>
<proteinExistence type="predicted"/>
<dbReference type="Proteomes" id="UP000014568">
    <property type="component" value="Unassembled WGS sequence"/>
</dbReference>
<accession>S3NMT1</accession>
<dbReference type="GO" id="GO:0005737">
    <property type="term" value="C:cytoplasm"/>
    <property type="evidence" value="ECO:0007669"/>
    <property type="project" value="TreeGrafter"/>
</dbReference>
<dbReference type="AlphaFoldDB" id="S3NMT1"/>
<dbReference type="CDD" id="cd19535">
    <property type="entry name" value="Cyc_NRPS"/>
    <property type="match status" value="1"/>
</dbReference>
<dbReference type="PROSITE" id="PS50075">
    <property type="entry name" value="CARRIER"/>
    <property type="match status" value="2"/>
</dbReference>
<reference evidence="5 6" key="1">
    <citation type="submission" date="2013-06" db="EMBL/GenBank/DDBJ databases">
        <title>The Genome Sequence of Acinetobacter rudis CIP 110305.</title>
        <authorList>
            <consortium name="The Broad Institute Genome Sequencing Platform"/>
            <consortium name="The Broad Institute Genome Sequencing Center for Infectious Disease"/>
            <person name="Cerqueira G."/>
            <person name="Feldgarden M."/>
            <person name="Courvalin P."/>
            <person name="Perichon B."/>
            <person name="Grillot-Courvalin C."/>
            <person name="Clermont D."/>
            <person name="Rocha E."/>
            <person name="Yoon E.-J."/>
            <person name="Nemec A."/>
            <person name="Young S.K."/>
            <person name="Zeng Q."/>
            <person name="Gargeya S."/>
            <person name="Fitzgerald M."/>
            <person name="Abouelleil A."/>
            <person name="Alvarado L."/>
            <person name="Berlin A.M."/>
            <person name="Chapman S.B."/>
            <person name="Dewar J."/>
            <person name="Goldberg J."/>
            <person name="Griggs A."/>
            <person name="Gujja S."/>
            <person name="Hansen M."/>
            <person name="Howarth C."/>
            <person name="Imamovic A."/>
            <person name="Larimer J."/>
            <person name="McCowan C."/>
            <person name="Murphy C."/>
            <person name="Pearson M."/>
            <person name="Priest M."/>
            <person name="Roberts A."/>
            <person name="Saif S."/>
            <person name="Shea T."/>
            <person name="Sykes S."/>
            <person name="Wortman J."/>
            <person name="Nusbaum C."/>
            <person name="Birren B."/>
        </authorList>
    </citation>
    <scope>NUCLEOTIDE SEQUENCE [LARGE SCALE GENOMIC DNA]</scope>
    <source>
        <strain evidence="5 6">CIP 110305</strain>
    </source>
</reference>
<evidence type="ECO:0000256" key="1">
    <source>
        <dbReference type="ARBA" id="ARBA00022450"/>
    </source>
</evidence>
<dbReference type="Gene3D" id="3.30.300.30">
    <property type="match status" value="1"/>
</dbReference>
<organism evidence="5 6">
    <name type="scientific">Acinetobacter rudis CIP 110305</name>
    <dbReference type="NCBI Taxonomy" id="421052"/>
    <lineage>
        <taxon>Bacteria</taxon>
        <taxon>Pseudomonadati</taxon>
        <taxon>Pseudomonadota</taxon>
        <taxon>Gammaproteobacteria</taxon>
        <taxon>Moraxellales</taxon>
        <taxon>Moraxellaceae</taxon>
        <taxon>Acinetobacter</taxon>
    </lineage>
</organism>
<keyword evidence="6" id="KW-1185">Reference proteome</keyword>
<dbReference type="InterPro" id="IPR023213">
    <property type="entry name" value="CAT-like_dom_sf"/>
</dbReference>
<dbReference type="Gene3D" id="1.10.1200.10">
    <property type="entry name" value="ACP-like"/>
    <property type="match status" value="2"/>
</dbReference>
<dbReference type="EMBL" id="ATGI01000013">
    <property type="protein sequence ID" value="EPF75599.1"/>
    <property type="molecule type" value="Genomic_DNA"/>
</dbReference>
<dbReference type="InterPro" id="IPR045851">
    <property type="entry name" value="AMP-bd_C_sf"/>
</dbReference>
<evidence type="ECO:0000259" key="4">
    <source>
        <dbReference type="PROSITE" id="PS50075"/>
    </source>
</evidence>
<evidence type="ECO:0000313" key="6">
    <source>
        <dbReference type="Proteomes" id="UP000014568"/>
    </source>
</evidence>
<dbReference type="PANTHER" id="PTHR45527:SF10">
    <property type="entry name" value="PYOCHELIN SYNTHASE PCHF"/>
    <property type="match status" value="1"/>
</dbReference>
<dbReference type="STRING" id="632955.GCA_000829675_02243"/>
<evidence type="ECO:0000256" key="3">
    <source>
        <dbReference type="ARBA" id="ARBA00022598"/>
    </source>
</evidence>
<dbReference type="GO" id="GO:0031177">
    <property type="term" value="F:phosphopantetheine binding"/>
    <property type="evidence" value="ECO:0007669"/>
    <property type="project" value="InterPro"/>
</dbReference>
<dbReference type="GO" id="GO:0044550">
    <property type="term" value="P:secondary metabolite biosynthetic process"/>
    <property type="evidence" value="ECO:0007669"/>
    <property type="project" value="TreeGrafter"/>
</dbReference>
<protein>
    <recommendedName>
        <fullName evidence="4">Carrier domain-containing protein</fullName>
    </recommendedName>
</protein>
<dbReference type="Gene3D" id="3.30.559.10">
    <property type="entry name" value="Chloramphenicol acetyltransferase-like domain"/>
    <property type="match status" value="1"/>
</dbReference>
<dbReference type="InterPro" id="IPR001242">
    <property type="entry name" value="Condensation_dom"/>
</dbReference>
<dbReference type="SUPFAM" id="SSF52777">
    <property type="entry name" value="CoA-dependent acyltransferases"/>
    <property type="match status" value="2"/>
</dbReference>
<evidence type="ECO:0000313" key="5">
    <source>
        <dbReference type="EMBL" id="EPF75599.1"/>
    </source>
</evidence>
<dbReference type="PANTHER" id="PTHR45527">
    <property type="entry name" value="NONRIBOSOMAL PEPTIDE SYNTHETASE"/>
    <property type="match status" value="1"/>
</dbReference>